<reference evidence="3 4" key="1">
    <citation type="submission" date="2021-01" db="EMBL/GenBank/DDBJ databases">
        <title>Whole genome shotgun sequence of Catellatospora chokoriensis NBRC 107358.</title>
        <authorList>
            <person name="Komaki H."/>
            <person name="Tamura T."/>
        </authorList>
    </citation>
    <scope>NUCLEOTIDE SEQUENCE [LARGE SCALE GENOMIC DNA]</scope>
    <source>
        <strain evidence="3 4">NBRC 107358</strain>
    </source>
</reference>
<proteinExistence type="predicted"/>
<feature type="transmembrane region" description="Helical" evidence="1">
    <location>
        <begin position="41"/>
        <end position="60"/>
    </location>
</feature>
<dbReference type="RefSeq" id="WP_191840223.1">
    <property type="nucleotide sequence ID" value="NZ_BAAALB010000002.1"/>
</dbReference>
<evidence type="ECO:0000259" key="2">
    <source>
        <dbReference type="Pfam" id="PF09990"/>
    </source>
</evidence>
<name>A0A8J3JQ40_9ACTN</name>
<dbReference type="InterPro" id="IPR019251">
    <property type="entry name" value="DUF2231_TM"/>
</dbReference>
<dbReference type="AlphaFoldDB" id="A0A8J3JQ40"/>
<dbReference type="Pfam" id="PF09990">
    <property type="entry name" value="DUF2231"/>
    <property type="match status" value="1"/>
</dbReference>
<feature type="transmembrane region" description="Helical" evidence="1">
    <location>
        <begin position="13"/>
        <end position="34"/>
    </location>
</feature>
<comment type="caution">
    <text evidence="3">The sequence shown here is derived from an EMBL/GenBank/DDBJ whole genome shotgun (WGS) entry which is preliminary data.</text>
</comment>
<dbReference type="EMBL" id="BONG01000012">
    <property type="protein sequence ID" value="GIF89042.1"/>
    <property type="molecule type" value="Genomic_DNA"/>
</dbReference>
<protein>
    <recommendedName>
        <fullName evidence="2">DUF2231 domain-containing protein</fullName>
    </recommendedName>
</protein>
<keyword evidence="1" id="KW-1133">Transmembrane helix</keyword>
<dbReference type="Proteomes" id="UP000619293">
    <property type="component" value="Unassembled WGS sequence"/>
</dbReference>
<feature type="domain" description="DUF2231" evidence="2">
    <location>
        <begin position="7"/>
        <end position="159"/>
    </location>
</feature>
<accession>A0A8J3JQ40</accession>
<gene>
    <name evidence="3" type="ORF">Cch02nite_24860</name>
</gene>
<feature type="transmembrane region" description="Helical" evidence="1">
    <location>
        <begin position="128"/>
        <end position="147"/>
    </location>
</feature>
<evidence type="ECO:0000313" key="3">
    <source>
        <dbReference type="EMBL" id="GIF89042.1"/>
    </source>
</evidence>
<keyword evidence="1" id="KW-0472">Membrane</keyword>
<evidence type="ECO:0000256" key="1">
    <source>
        <dbReference type="SAM" id="Phobius"/>
    </source>
</evidence>
<keyword evidence="1" id="KW-0812">Transmembrane</keyword>
<evidence type="ECO:0000313" key="4">
    <source>
        <dbReference type="Proteomes" id="UP000619293"/>
    </source>
</evidence>
<organism evidence="3 4">
    <name type="scientific">Catellatospora chokoriensis</name>
    <dbReference type="NCBI Taxonomy" id="310353"/>
    <lineage>
        <taxon>Bacteria</taxon>
        <taxon>Bacillati</taxon>
        <taxon>Actinomycetota</taxon>
        <taxon>Actinomycetes</taxon>
        <taxon>Micromonosporales</taxon>
        <taxon>Micromonosporaceae</taxon>
        <taxon>Catellatospora</taxon>
    </lineage>
</organism>
<keyword evidence="4" id="KW-1185">Reference proteome</keyword>
<sequence length="161" mass="16869">MFSELLGLPAHPLLVHAAVVFAPLLIVGVVVYSFAPAVRRYIGWAVLLLGVGAPIALWFARQSGEALFTTLVEKGYPPQILAQVDLHKDYGDAAAWAGTLLGVLAIALVLFTHSAAKKPSTSGSRATGWALIALNLLAAGATGYYVFKTGDTGAHAVWSTI</sequence>
<feature type="transmembrane region" description="Helical" evidence="1">
    <location>
        <begin position="93"/>
        <end position="116"/>
    </location>
</feature>